<dbReference type="AlphaFoldDB" id="A0A5K7YFD0"/>
<gene>
    <name evidence="2" type="ORF">DSCA_12130</name>
</gene>
<dbReference type="Pfam" id="PF13751">
    <property type="entry name" value="DDE_Tnp_1_6"/>
    <property type="match status" value="1"/>
</dbReference>
<dbReference type="KEGG" id="dalk:DSCA_12130"/>
<feature type="domain" description="Transposase DDE" evidence="1">
    <location>
        <begin position="33"/>
        <end position="150"/>
    </location>
</feature>
<accession>A0A5K7YFD0</accession>
<dbReference type="InterPro" id="IPR025668">
    <property type="entry name" value="Tnp_DDE_dom"/>
</dbReference>
<evidence type="ECO:0000313" key="3">
    <source>
        <dbReference type="Proteomes" id="UP000427906"/>
    </source>
</evidence>
<organism evidence="2 3">
    <name type="scientific">Desulfosarcina alkanivorans</name>
    <dbReference type="NCBI Taxonomy" id="571177"/>
    <lineage>
        <taxon>Bacteria</taxon>
        <taxon>Pseudomonadati</taxon>
        <taxon>Thermodesulfobacteriota</taxon>
        <taxon>Desulfobacteria</taxon>
        <taxon>Desulfobacterales</taxon>
        <taxon>Desulfosarcinaceae</taxon>
        <taxon>Desulfosarcina</taxon>
    </lineage>
</organism>
<dbReference type="RefSeq" id="WP_167527631.1">
    <property type="nucleotide sequence ID" value="NZ_AP021874.1"/>
</dbReference>
<sequence length="209" mass="23602">MADVDLVAPASKGRQEDQLSKFSFDENGLVTQCPAGYRPDQTSPKTKRSNYSAGFDLQRCLACPLLAQCPVKPGKKKAYLRYSAKRYRLAKRRALEASEAFIDDYRWRAGVEATMSEFDRRTGVKKLRVRRMPAVRFYARMKATGLNILRAGAVRKARRKARAANGASIGFVDICIHAVKERIQRFIKDLGSVFLQTNQAADNYWKMAA</sequence>
<reference evidence="2 3" key="1">
    <citation type="submission" date="2019-11" db="EMBL/GenBank/DDBJ databases">
        <title>Comparative genomics of hydrocarbon-degrading Desulfosarcina strains.</title>
        <authorList>
            <person name="Watanabe M."/>
            <person name="Kojima H."/>
            <person name="Fukui M."/>
        </authorList>
    </citation>
    <scope>NUCLEOTIDE SEQUENCE [LARGE SCALE GENOMIC DNA]</scope>
    <source>
        <strain evidence="2 3">PL12</strain>
    </source>
</reference>
<keyword evidence="3" id="KW-1185">Reference proteome</keyword>
<proteinExistence type="predicted"/>
<dbReference type="Proteomes" id="UP000427906">
    <property type="component" value="Chromosome"/>
</dbReference>
<evidence type="ECO:0000259" key="1">
    <source>
        <dbReference type="Pfam" id="PF13751"/>
    </source>
</evidence>
<evidence type="ECO:0000313" key="2">
    <source>
        <dbReference type="EMBL" id="BBO67283.1"/>
    </source>
</evidence>
<protein>
    <recommendedName>
        <fullName evidence="1">Transposase DDE domain-containing protein</fullName>
    </recommendedName>
</protein>
<dbReference type="EMBL" id="AP021874">
    <property type="protein sequence ID" value="BBO67283.1"/>
    <property type="molecule type" value="Genomic_DNA"/>
</dbReference>
<name>A0A5K7YFD0_9BACT</name>